<keyword evidence="1" id="KW-0143">Chaperone</keyword>
<keyword evidence="1" id="KW-0479">Metal-binding</keyword>
<dbReference type="Gene3D" id="6.20.220.10">
    <property type="entry name" value="ClpX chaperone, C4-type zinc finger domain"/>
    <property type="match status" value="1"/>
</dbReference>
<comment type="caution">
    <text evidence="3">The sequence shown here is derived from an EMBL/GenBank/DDBJ whole genome shotgun (WGS) entry which is preliminary data.</text>
</comment>
<gene>
    <name evidence="3" type="ORF">KSB_34170</name>
</gene>
<feature type="binding site" evidence="1">
    <location>
        <position position="46"/>
    </location>
    <ligand>
        <name>Zn(2+)</name>
        <dbReference type="ChEBI" id="CHEBI:29105"/>
    </ligand>
</feature>
<comment type="similarity">
    <text evidence="1">Belongs to the ClpX chaperone family.</text>
</comment>
<evidence type="ECO:0000256" key="1">
    <source>
        <dbReference type="PROSITE-ProRule" id="PRU01250"/>
    </source>
</evidence>
<evidence type="ECO:0000313" key="4">
    <source>
        <dbReference type="Proteomes" id="UP000654345"/>
    </source>
</evidence>
<dbReference type="InterPro" id="IPR038366">
    <property type="entry name" value="Znf_CppX_C4_sf"/>
</dbReference>
<dbReference type="SMART" id="SM00994">
    <property type="entry name" value="zf-C4_ClpX"/>
    <property type="match status" value="1"/>
</dbReference>
<proteinExistence type="inferred from homology"/>
<dbReference type="SUPFAM" id="SSF57716">
    <property type="entry name" value="Glucocorticoid receptor-like (DNA-binding domain)"/>
    <property type="match status" value="1"/>
</dbReference>
<organism evidence="3 4">
    <name type="scientific">Ktedonobacter robiniae</name>
    <dbReference type="NCBI Taxonomy" id="2778365"/>
    <lineage>
        <taxon>Bacteria</taxon>
        <taxon>Bacillati</taxon>
        <taxon>Chloroflexota</taxon>
        <taxon>Ktedonobacteria</taxon>
        <taxon>Ktedonobacterales</taxon>
        <taxon>Ktedonobacteraceae</taxon>
        <taxon>Ktedonobacter</taxon>
    </lineage>
</organism>
<sequence>MLLLVTKDGVMSTDRSLARCSFCGRHASEVKHLVAGPGAAYICDECLQLCNEILKDPAPFSPQALELASRPPVVVAAPQTTPTPDKESAPPALQHEPHRVITLEVEQKQQGMTLLLQQLCYYAQDFEIHYLWIRPPFPAGFAFVPRLIFSLHADTGAQWAGDRGGMIVARTDLGNDPEHTVYQGSARFRPLPEPEVKQLLVRAADPLGQFETPILPPWEFEVHIP</sequence>
<dbReference type="Proteomes" id="UP000654345">
    <property type="component" value="Unassembled WGS sequence"/>
</dbReference>
<protein>
    <recommendedName>
        <fullName evidence="2">ClpX-type ZB domain-containing protein</fullName>
    </recommendedName>
</protein>
<accession>A0ABQ3URD7</accession>
<feature type="domain" description="ClpX-type ZB" evidence="2">
    <location>
        <begin position="7"/>
        <end position="62"/>
    </location>
</feature>
<evidence type="ECO:0000313" key="3">
    <source>
        <dbReference type="EMBL" id="GHO54942.1"/>
    </source>
</evidence>
<dbReference type="Pfam" id="PF06689">
    <property type="entry name" value="zf-C4_ClpX"/>
    <property type="match status" value="1"/>
</dbReference>
<name>A0ABQ3URD7_9CHLR</name>
<keyword evidence="4" id="KW-1185">Reference proteome</keyword>
<dbReference type="PROSITE" id="PS51902">
    <property type="entry name" value="CLPX_ZB"/>
    <property type="match status" value="1"/>
</dbReference>
<dbReference type="InterPro" id="IPR010603">
    <property type="entry name" value="Znf_CppX_C4"/>
</dbReference>
<dbReference type="EMBL" id="BNJG01000001">
    <property type="protein sequence ID" value="GHO54942.1"/>
    <property type="molecule type" value="Genomic_DNA"/>
</dbReference>
<evidence type="ECO:0000259" key="2">
    <source>
        <dbReference type="PROSITE" id="PS51902"/>
    </source>
</evidence>
<reference evidence="3 4" key="1">
    <citation type="journal article" date="2021" name="Int. J. Syst. Evol. Microbiol.">
        <title>Reticulibacter mediterranei gen. nov., sp. nov., within the new family Reticulibacteraceae fam. nov., and Ktedonospora formicarum gen. nov., sp. nov., Ktedonobacter robiniae sp. nov., Dictyobacter formicarum sp. nov. and Dictyobacter arantiisoli sp. nov., belonging to the class Ktedonobacteria.</title>
        <authorList>
            <person name="Yabe S."/>
            <person name="Zheng Y."/>
            <person name="Wang C.M."/>
            <person name="Sakai Y."/>
            <person name="Abe K."/>
            <person name="Yokota A."/>
            <person name="Donadio S."/>
            <person name="Cavaletti L."/>
            <person name="Monciardini P."/>
        </authorList>
    </citation>
    <scope>NUCLEOTIDE SEQUENCE [LARGE SCALE GENOMIC DNA]</scope>
    <source>
        <strain evidence="3 4">SOSP1-30</strain>
    </source>
</reference>
<feature type="binding site" evidence="1">
    <location>
        <position position="20"/>
    </location>
    <ligand>
        <name>Zn(2+)</name>
        <dbReference type="ChEBI" id="CHEBI:29105"/>
    </ligand>
</feature>
<dbReference type="InterPro" id="IPR059188">
    <property type="entry name" value="Znf_CLPX-like"/>
</dbReference>
<feature type="binding site" evidence="1">
    <location>
        <position position="43"/>
    </location>
    <ligand>
        <name>Zn(2+)</name>
        <dbReference type="ChEBI" id="CHEBI:29105"/>
    </ligand>
</feature>
<feature type="binding site" evidence="1">
    <location>
        <position position="23"/>
    </location>
    <ligand>
        <name>Zn(2+)</name>
        <dbReference type="ChEBI" id="CHEBI:29105"/>
    </ligand>
</feature>
<keyword evidence="1" id="KW-0862">Zinc</keyword>